<dbReference type="PROSITE" id="PS51823">
    <property type="entry name" value="CLU"/>
    <property type="match status" value="1"/>
</dbReference>
<feature type="domain" description="Clu" evidence="4">
    <location>
        <begin position="403"/>
        <end position="692"/>
    </location>
</feature>
<dbReference type="OrthoDB" id="771227at2759"/>
<dbReference type="SUPFAM" id="SSF103107">
    <property type="entry name" value="Hypothetical protein c14orf129, hspc210"/>
    <property type="match status" value="1"/>
</dbReference>
<comment type="subcellular location">
    <subcellularLocation>
        <location evidence="2">Cytoplasm</location>
    </subcellularLocation>
</comment>
<comment type="similarity">
    <text evidence="2">Belongs to the CLU family.</text>
</comment>
<feature type="compositionally biased region" description="Polar residues" evidence="3">
    <location>
        <begin position="1038"/>
        <end position="1049"/>
    </location>
</feature>
<proteinExistence type="inferred from homology"/>
<keyword evidence="2" id="KW-0694">RNA-binding</keyword>
<evidence type="ECO:0000313" key="5">
    <source>
        <dbReference type="EMBL" id="PWN39600.1"/>
    </source>
</evidence>
<dbReference type="InterPro" id="IPR027523">
    <property type="entry name" value="CLU_prot"/>
</dbReference>
<sequence>MAAEAAPVAATATATDPRTAHSAEQASPNGVVSNGVIQDEDAASAAAAAAMDEDAQPFEVALRLPARPLLPANAAAEGLPEVPSPLRVAVTAQETLNDLRLTITDSPEGYWLGAFCFRRPANAHTKANGKVSGDDAEAKLGERLGEWIEMKEIFRDVPKEERELYVAHVPFNEADARAHVQRLRELLSSGQADPTSLGLDGGISVQDSIRNPQLWLDEAASSAPVAKSKGNKQQQAAAASAAAAEAQAREALTRTPFLDGAVDATVGALTSLMPVQARAARAFPTCLKSLAVSHWSPPPHHLRVQQGHLLYLQVDTLEGEKLFITSTTQGFYINRSTSFTFDPSPREEHFASASLFDVLCGFSKSFLSNFSKLFKDPVSQRDYFAVVPLSNCLPAHPWLARSNPHHADLLRSQAAYLVTGAVSADTLDGTRDWNDELQSTRELPRTTLSERLVRDRVLNRAYADFTLAAVRAVPRVALGEVQAMNPMDKPDARMYLHNNLFISKGADGVDIYTHLGGDEAAHVAVSKDLAGIRALNQLDLDGLCLLGTVVVDWKGERWVAQSVVPGLFRRRDDDEALLAESEEPGTAPVPAQKATSNSSKPASASRIDPKEDTQVVYGGVEGPEIIRTDPVFHKVFGKIARTLHLAEHKVPDAEQHSKSLWLSVDSKGLRGADGRKYALDLARLSPLDVEWLERDYEGDVIADDAAEIDGATKTYPHRMTLLRQELLEVFYHSEFRKWAKEQVAARGDSEDKPSIEETDAAPQIDASEFQLAFNPDAFVEFKLPETEGAAKVEAPSAADGSVQALIADESEASVAAVRAASRYLRDTAIPRLVTDVASGLYAAQDGTTLTRQMHSRGINVRYLGHVAHLCHPTQRSRLDQSLLSKAGPGHEGFLKAFASIVTQEMVIRGAKRVLRALLKPLPADQAPSAISHFLNCLLGAALESNPRAVWQKSPFHVAADAPPAWIEITPHSVVADVRAEVRRRYRYGLAADFFEANFRKAPALRELSQRCGFQLKLQEYSFERADKPLVNGHANGASEDSQTEAVTSSAATGPAPSGKKKKKGTSPETKIVPGFTPARRGPKLTTFEPEDILHLLPVVKDSTPKSVLAEEAFEAGRVSISRGDINLGVDLLIEGIGFHEQVYGLVHPEVARCYSLFATIVHHFASLQAVEHDQRVRQAVAEGKEPPAAPETNEHLTLENAVRYQRQAVTLSERTLGLDHPETLTHWQNLSVLERAEGNTEASLRCQQRVLELYNLVYGPNHPDTVNVLNNIAMTLQAARLFEPSLKIYTAAHELALKLHGSESIHTANLAHELSQAYTLCGDLKNALNVEKEACRVFEARLGKEDSQTKESEQFLQSLTTSAVRFAKMEKEREAAALSSGRGAVRRGNALGGSLLAGGAPRQATVAGGSAQRLSTNSVVNAAAGAPPSTAPSGAVPSTSSIDDIVAFIQGGSSSAKGKGKSTGGAMKRNRK</sequence>
<dbReference type="PANTHER" id="PTHR12601">
    <property type="entry name" value="EUKARYOTIC TRANSLATION INITIATION FACTOR 3 SUBUNIT EIF-3"/>
    <property type="match status" value="1"/>
</dbReference>
<feature type="compositionally biased region" description="Low complexity" evidence="3">
    <location>
        <begin position="1"/>
        <end position="17"/>
    </location>
</feature>
<feature type="region of interest" description="Disordered" evidence="3">
    <location>
        <begin position="1"/>
        <end position="33"/>
    </location>
</feature>
<feature type="compositionally biased region" description="Polar residues" evidence="3">
    <location>
        <begin position="593"/>
        <end position="602"/>
    </location>
</feature>
<keyword evidence="1 2" id="KW-0963">Cytoplasm</keyword>
<dbReference type="InterPro" id="IPR033646">
    <property type="entry name" value="CLU-central"/>
</dbReference>
<dbReference type="InterPro" id="IPR023231">
    <property type="entry name" value="GSKIP_dom_sf"/>
</dbReference>
<dbReference type="GO" id="GO:0003729">
    <property type="term" value="F:mRNA binding"/>
    <property type="evidence" value="ECO:0007669"/>
    <property type="project" value="TreeGrafter"/>
</dbReference>
<gene>
    <name evidence="2" type="primary">CLU1</name>
    <name evidence="2" type="synonym">TIF31</name>
    <name evidence="5" type="ORF">IE81DRAFT_368962</name>
</gene>
<feature type="region of interest" description="Disordered" evidence="3">
    <location>
        <begin position="1031"/>
        <end position="1080"/>
    </location>
</feature>
<dbReference type="InParanoid" id="A0A316VQJ6"/>
<dbReference type="Gene3D" id="1.25.40.10">
    <property type="entry name" value="Tetratricopeptide repeat domain"/>
    <property type="match status" value="1"/>
</dbReference>
<dbReference type="FunCoup" id="A0A316VQJ6">
    <property type="interactions" value="412"/>
</dbReference>
<dbReference type="GO" id="GO:0048312">
    <property type="term" value="P:intracellular distribution of mitochondria"/>
    <property type="evidence" value="ECO:0007669"/>
    <property type="project" value="TreeGrafter"/>
</dbReference>
<dbReference type="Pfam" id="PF13424">
    <property type="entry name" value="TPR_12"/>
    <property type="match status" value="2"/>
</dbReference>
<dbReference type="InterPro" id="IPR025697">
    <property type="entry name" value="CLU_dom"/>
</dbReference>
<protein>
    <recommendedName>
        <fullName evidence="2">Clustered mitochondria protein homolog</fullName>
    </recommendedName>
    <alternativeName>
        <fullName evidence="2">Protein TIF31 homolog</fullName>
    </alternativeName>
</protein>
<reference evidence="5 6" key="1">
    <citation type="journal article" date="2018" name="Mol. Biol. Evol.">
        <title>Broad Genomic Sampling Reveals a Smut Pathogenic Ancestry of the Fungal Clade Ustilaginomycotina.</title>
        <authorList>
            <person name="Kijpornyongpan T."/>
            <person name="Mondo S.J."/>
            <person name="Barry K."/>
            <person name="Sandor L."/>
            <person name="Lee J."/>
            <person name="Lipzen A."/>
            <person name="Pangilinan J."/>
            <person name="LaButti K."/>
            <person name="Hainaut M."/>
            <person name="Henrissat B."/>
            <person name="Grigoriev I.V."/>
            <person name="Spatafora J.W."/>
            <person name="Aime M.C."/>
        </authorList>
    </citation>
    <scope>NUCLEOTIDE SEQUENCE [LARGE SCALE GENOMIC DNA]</scope>
    <source>
        <strain evidence="5 6">MCA 4658</strain>
    </source>
</reference>
<comment type="subunit">
    <text evidence="2">May associate with the eukaryotic translation initiation factor 3 (eIF-3) complex.</text>
</comment>
<dbReference type="HAMAP" id="MF_03013">
    <property type="entry name" value="CLU"/>
    <property type="match status" value="1"/>
</dbReference>
<feature type="region of interest" description="Disordered" evidence="3">
    <location>
        <begin position="579"/>
        <end position="613"/>
    </location>
</feature>
<dbReference type="STRING" id="1522189.A0A316VQJ6"/>
<accession>A0A316VQJ6</accession>
<dbReference type="GO" id="GO:0005737">
    <property type="term" value="C:cytoplasm"/>
    <property type="evidence" value="ECO:0007669"/>
    <property type="project" value="UniProtKB-SubCell"/>
</dbReference>
<dbReference type="Proteomes" id="UP000245783">
    <property type="component" value="Unassembled WGS sequence"/>
</dbReference>
<comment type="function">
    <text evidence="2">mRNA-binding protein involved in proper cytoplasmic distribution of mitochondria.</text>
</comment>
<dbReference type="Pfam" id="PF13236">
    <property type="entry name" value="CLU"/>
    <property type="match status" value="1"/>
</dbReference>
<evidence type="ECO:0000256" key="3">
    <source>
        <dbReference type="SAM" id="MobiDB-lite"/>
    </source>
</evidence>
<feature type="region of interest" description="Disordered" evidence="3">
    <location>
        <begin position="1452"/>
        <end position="1472"/>
    </location>
</feature>
<evidence type="ECO:0000259" key="4">
    <source>
        <dbReference type="PROSITE" id="PS51823"/>
    </source>
</evidence>
<dbReference type="SUPFAM" id="SSF48452">
    <property type="entry name" value="TPR-like"/>
    <property type="match status" value="1"/>
</dbReference>
<evidence type="ECO:0000256" key="2">
    <source>
        <dbReference type="HAMAP-Rule" id="MF_03013"/>
    </source>
</evidence>
<dbReference type="InterPro" id="IPR011990">
    <property type="entry name" value="TPR-like_helical_dom_sf"/>
</dbReference>
<organism evidence="5 6">
    <name type="scientific">Ceraceosorus guamensis</name>
    <dbReference type="NCBI Taxonomy" id="1522189"/>
    <lineage>
        <taxon>Eukaryota</taxon>
        <taxon>Fungi</taxon>
        <taxon>Dikarya</taxon>
        <taxon>Basidiomycota</taxon>
        <taxon>Ustilaginomycotina</taxon>
        <taxon>Exobasidiomycetes</taxon>
        <taxon>Ceraceosorales</taxon>
        <taxon>Ceraceosoraceae</taxon>
        <taxon>Ceraceosorus</taxon>
    </lineage>
</organism>
<feature type="compositionally biased region" description="Polar residues" evidence="3">
    <location>
        <begin position="22"/>
        <end position="33"/>
    </location>
</feature>
<dbReference type="CDD" id="cd15466">
    <property type="entry name" value="CLU-central"/>
    <property type="match status" value="1"/>
</dbReference>
<dbReference type="EMBL" id="KZ819456">
    <property type="protein sequence ID" value="PWN39600.1"/>
    <property type="molecule type" value="Genomic_DNA"/>
</dbReference>
<dbReference type="PANTHER" id="PTHR12601:SF6">
    <property type="entry name" value="CLUSTERED MITOCHONDRIA PROTEIN HOMOLOG"/>
    <property type="match status" value="1"/>
</dbReference>
<dbReference type="GO" id="GO:0007005">
    <property type="term" value="P:mitochondrion organization"/>
    <property type="evidence" value="ECO:0007669"/>
    <property type="project" value="UniProtKB-UniRule"/>
</dbReference>
<keyword evidence="6" id="KW-1185">Reference proteome</keyword>
<evidence type="ECO:0000313" key="6">
    <source>
        <dbReference type="Proteomes" id="UP000245783"/>
    </source>
</evidence>
<evidence type="ECO:0000256" key="1">
    <source>
        <dbReference type="ARBA" id="ARBA00022490"/>
    </source>
</evidence>
<dbReference type="Pfam" id="PF12807">
    <property type="entry name" value="eIF3_p135"/>
    <property type="match status" value="1"/>
</dbReference>
<name>A0A316VQJ6_9BASI</name>